<dbReference type="InterPro" id="IPR014729">
    <property type="entry name" value="Rossmann-like_a/b/a_fold"/>
</dbReference>
<gene>
    <name evidence="11" type="primary">metG</name>
    <name evidence="14" type="ordered locus">Namu_4561</name>
</gene>
<dbReference type="PRINTS" id="PR01041">
    <property type="entry name" value="TRNASYNTHMET"/>
</dbReference>
<dbReference type="InterPro" id="IPR029038">
    <property type="entry name" value="MetRS_Zn"/>
</dbReference>
<keyword evidence="6 11" id="KW-0547">Nucleotide-binding</keyword>
<dbReference type="PANTHER" id="PTHR45765">
    <property type="entry name" value="METHIONINE--TRNA LIGASE"/>
    <property type="match status" value="1"/>
</dbReference>
<dbReference type="Gene3D" id="3.40.50.620">
    <property type="entry name" value="HUPs"/>
    <property type="match status" value="1"/>
</dbReference>
<reference evidence="15" key="1">
    <citation type="submission" date="2009-09" db="EMBL/GenBank/DDBJ databases">
        <title>The complete genome of Nakamurella multipartita DSM 44233.</title>
        <authorList>
            <consortium name="US DOE Joint Genome Institute (JGI-PGF)"/>
            <person name="Lucas S."/>
            <person name="Copeland A."/>
            <person name="Lapidus A."/>
            <person name="Glavina del Rio T."/>
            <person name="Dalin E."/>
            <person name="Tice H."/>
            <person name="Bruce D."/>
            <person name="Goodwin L."/>
            <person name="Pitluck S."/>
            <person name="Kyrpides N."/>
            <person name="Mavromatis K."/>
            <person name="Ivanova N."/>
            <person name="Ovchinnikova G."/>
            <person name="Sims D."/>
            <person name="Meincke L."/>
            <person name="Brettin T."/>
            <person name="Detter J.C."/>
            <person name="Han C."/>
            <person name="Larimer F."/>
            <person name="Land M."/>
            <person name="Hauser L."/>
            <person name="Markowitz V."/>
            <person name="Cheng J.-F."/>
            <person name="Hugenholtz P."/>
            <person name="Woyke T."/>
            <person name="Wu D."/>
            <person name="Klenk H.-P."/>
            <person name="Eisen J.A."/>
        </authorList>
    </citation>
    <scope>NUCLEOTIDE SEQUENCE [LARGE SCALE GENOMIC DNA]</scope>
    <source>
        <strain evidence="15">ATCC 700099 / DSM 44233 / CIP 104796 / JCM 9543 / NBRC 105858 / Y-104</strain>
    </source>
</reference>
<evidence type="ECO:0000313" key="14">
    <source>
        <dbReference type="EMBL" id="ACV80840.1"/>
    </source>
</evidence>
<feature type="binding site" evidence="11">
    <location>
        <position position="160"/>
    </location>
    <ligand>
        <name>Zn(2+)</name>
        <dbReference type="ChEBI" id="CHEBI:29105"/>
    </ligand>
</feature>
<comment type="similarity">
    <text evidence="3 11">Belongs to the class-I aminoacyl-tRNA synthetase family. MetG type 1 subfamily.</text>
</comment>
<keyword evidence="8 11" id="KW-0648">Protein biosynthesis</keyword>
<dbReference type="eggNOG" id="COG0143">
    <property type="taxonomic scope" value="Bacteria"/>
</dbReference>
<comment type="catalytic activity">
    <reaction evidence="10 11">
        <text>tRNA(Met) + L-methionine + ATP = L-methionyl-tRNA(Met) + AMP + diphosphate</text>
        <dbReference type="Rhea" id="RHEA:13481"/>
        <dbReference type="Rhea" id="RHEA-COMP:9667"/>
        <dbReference type="Rhea" id="RHEA-COMP:9698"/>
        <dbReference type="ChEBI" id="CHEBI:30616"/>
        <dbReference type="ChEBI" id="CHEBI:33019"/>
        <dbReference type="ChEBI" id="CHEBI:57844"/>
        <dbReference type="ChEBI" id="CHEBI:78442"/>
        <dbReference type="ChEBI" id="CHEBI:78530"/>
        <dbReference type="ChEBI" id="CHEBI:456215"/>
        <dbReference type="EC" id="6.1.1.10"/>
    </reaction>
</comment>
<dbReference type="HAMAP" id="MF_00098">
    <property type="entry name" value="Met_tRNA_synth_type1"/>
    <property type="match status" value="1"/>
</dbReference>
<dbReference type="Proteomes" id="UP000002218">
    <property type="component" value="Chromosome"/>
</dbReference>
<comment type="subunit">
    <text evidence="11">Monomer.</text>
</comment>
<dbReference type="Gene3D" id="2.20.28.20">
    <property type="entry name" value="Methionyl-tRNA synthetase, Zn-domain"/>
    <property type="match status" value="1"/>
</dbReference>
<keyword evidence="11" id="KW-0862">Zinc</keyword>
<dbReference type="CDD" id="cd07957">
    <property type="entry name" value="Anticodon_Ia_Met"/>
    <property type="match status" value="1"/>
</dbReference>
<dbReference type="FunFam" id="2.20.28.20:FF:000001">
    <property type="entry name" value="Methionine--tRNA ligase"/>
    <property type="match status" value="1"/>
</dbReference>
<dbReference type="InParanoid" id="C8X6U2"/>
<dbReference type="KEGG" id="nml:Namu_4561"/>
<name>C8X6U2_NAKMY</name>
<evidence type="ECO:0000256" key="11">
    <source>
        <dbReference type="HAMAP-Rule" id="MF_00098"/>
    </source>
</evidence>
<feature type="binding site" evidence="11">
    <location>
        <position position="147"/>
    </location>
    <ligand>
        <name>Zn(2+)</name>
        <dbReference type="ChEBI" id="CHEBI:29105"/>
    </ligand>
</feature>
<dbReference type="SUPFAM" id="SSF52374">
    <property type="entry name" value="Nucleotidylyl transferase"/>
    <property type="match status" value="1"/>
</dbReference>
<dbReference type="InterPro" id="IPR041872">
    <property type="entry name" value="Anticodon_Met"/>
</dbReference>
<evidence type="ECO:0000256" key="1">
    <source>
        <dbReference type="ARBA" id="ARBA00003314"/>
    </source>
</evidence>
<keyword evidence="4 11" id="KW-0963">Cytoplasm</keyword>
<keyword evidence="11" id="KW-0479">Metal-binding</keyword>
<evidence type="ECO:0000256" key="8">
    <source>
        <dbReference type="ARBA" id="ARBA00022917"/>
    </source>
</evidence>
<comment type="subcellular location">
    <subcellularLocation>
        <location evidence="2 11">Cytoplasm</location>
    </subcellularLocation>
</comment>
<reference evidence="14 15" key="2">
    <citation type="journal article" date="2010" name="Stand. Genomic Sci.">
        <title>Complete genome sequence of Nakamurella multipartita type strain (Y-104).</title>
        <authorList>
            <person name="Tice H."/>
            <person name="Mayilraj S."/>
            <person name="Sims D."/>
            <person name="Lapidus A."/>
            <person name="Nolan M."/>
            <person name="Lucas S."/>
            <person name="Glavina Del Rio T."/>
            <person name="Copeland A."/>
            <person name="Cheng J.F."/>
            <person name="Meincke L."/>
            <person name="Bruce D."/>
            <person name="Goodwin L."/>
            <person name="Pitluck S."/>
            <person name="Ivanova N."/>
            <person name="Mavromatis K."/>
            <person name="Ovchinnikova G."/>
            <person name="Pati A."/>
            <person name="Chen A."/>
            <person name="Palaniappan K."/>
            <person name="Land M."/>
            <person name="Hauser L."/>
            <person name="Chang Y.J."/>
            <person name="Jeffries C.D."/>
            <person name="Detter J.C."/>
            <person name="Brettin T."/>
            <person name="Rohde M."/>
            <person name="Goker M."/>
            <person name="Bristow J."/>
            <person name="Eisen J.A."/>
            <person name="Markowitz V."/>
            <person name="Hugenholtz P."/>
            <person name="Kyrpides N.C."/>
            <person name="Klenk H.P."/>
            <person name="Chen F."/>
        </authorList>
    </citation>
    <scope>NUCLEOTIDE SEQUENCE [LARGE SCALE GENOMIC DNA]</scope>
    <source>
        <strain evidence="15">ATCC 700099 / DSM 44233 / CIP 104796 / JCM 9543 / NBRC 105858 / Y-104</strain>
    </source>
</reference>
<dbReference type="PANTHER" id="PTHR45765:SF1">
    <property type="entry name" value="METHIONINE--TRNA LIGASE, CYTOPLASMIC"/>
    <property type="match status" value="1"/>
</dbReference>
<dbReference type="NCBIfam" id="TIGR00398">
    <property type="entry name" value="metG"/>
    <property type="match status" value="1"/>
</dbReference>
<dbReference type="Pfam" id="PF19303">
    <property type="entry name" value="Anticodon_3"/>
    <property type="match status" value="1"/>
</dbReference>
<dbReference type="GO" id="GO:0005524">
    <property type="term" value="F:ATP binding"/>
    <property type="evidence" value="ECO:0007669"/>
    <property type="project" value="UniProtKB-UniRule"/>
</dbReference>
<organism evidence="14 15">
    <name type="scientific">Nakamurella multipartita (strain ATCC 700099 / DSM 44233 / CIP 104796 / JCM 9543 / NBRC 105858 / Y-104)</name>
    <name type="common">Microsphaera multipartita</name>
    <dbReference type="NCBI Taxonomy" id="479431"/>
    <lineage>
        <taxon>Bacteria</taxon>
        <taxon>Bacillati</taxon>
        <taxon>Actinomycetota</taxon>
        <taxon>Actinomycetes</taxon>
        <taxon>Nakamurellales</taxon>
        <taxon>Nakamurellaceae</taxon>
        <taxon>Nakamurella</taxon>
    </lineage>
</organism>
<evidence type="ECO:0000313" key="15">
    <source>
        <dbReference type="Proteomes" id="UP000002218"/>
    </source>
</evidence>
<dbReference type="SUPFAM" id="SSF47323">
    <property type="entry name" value="Anticodon-binding domain of a subclass of class I aminoacyl-tRNA synthetases"/>
    <property type="match status" value="1"/>
</dbReference>
<feature type="binding site" evidence="11">
    <location>
        <position position="157"/>
    </location>
    <ligand>
        <name>Zn(2+)</name>
        <dbReference type="ChEBI" id="CHEBI:29105"/>
    </ligand>
</feature>
<feature type="short sequence motif" description="'KMSKS' region" evidence="11">
    <location>
        <begin position="355"/>
        <end position="359"/>
    </location>
</feature>
<proteinExistence type="inferred from homology"/>
<feature type="domain" description="Methionyl-tRNA synthetase anticodon-binding" evidence="13">
    <location>
        <begin position="429"/>
        <end position="535"/>
    </location>
</feature>
<dbReference type="EC" id="6.1.1.10" evidence="11"/>
<dbReference type="InterPro" id="IPR023458">
    <property type="entry name" value="Met-tRNA_ligase_1"/>
</dbReference>
<dbReference type="InterPro" id="IPR014758">
    <property type="entry name" value="Met-tRNA_synth"/>
</dbReference>
<dbReference type="GO" id="GO:0006431">
    <property type="term" value="P:methionyl-tRNA aminoacylation"/>
    <property type="evidence" value="ECO:0007669"/>
    <property type="project" value="UniProtKB-UniRule"/>
</dbReference>
<comment type="function">
    <text evidence="1 11">Is required not only for elongation of protein synthesis but also for the initiation of all mRNA translation through initiator tRNA(fMet) aminoacylation.</text>
</comment>
<feature type="short sequence motif" description="'HIGH' region" evidence="11">
    <location>
        <begin position="12"/>
        <end position="22"/>
    </location>
</feature>
<evidence type="ECO:0000259" key="12">
    <source>
        <dbReference type="Pfam" id="PF09334"/>
    </source>
</evidence>
<dbReference type="GO" id="GO:0004825">
    <property type="term" value="F:methionine-tRNA ligase activity"/>
    <property type="evidence" value="ECO:0007669"/>
    <property type="project" value="UniProtKB-UniRule"/>
</dbReference>
<dbReference type="SUPFAM" id="SSF57770">
    <property type="entry name" value="Methionyl-tRNA synthetase (MetRS), Zn-domain"/>
    <property type="match status" value="1"/>
</dbReference>
<dbReference type="RefSeq" id="WP_015749655.1">
    <property type="nucleotide sequence ID" value="NC_013235.1"/>
</dbReference>
<dbReference type="InterPro" id="IPR033911">
    <property type="entry name" value="MetRS_core"/>
</dbReference>
<dbReference type="STRING" id="479431.Namu_4561"/>
<feature type="binding site" evidence="11">
    <location>
        <position position="358"/>
    </location>
    <ligand>
        <name>ATP</name>
        <dbReference type="ChEBI" id="CHEBI:30616"/>
    </ligand>
</feature>
<evidence type="ECO:0000256" key="6">
    <source>
        <dbReference type="ARBA" id="ARBA00022741"/>
    </source>
</evidence>
<sequence>MSTPVLTAVAWPYANGPRHIGHVSGFGVPADVFSRYQRMAGNDVLMVSGTDEHGTPILVQADQEGVSARELADRYNRVIVEDLHGLGLSYDLFTRTSTRNHYAVVQELFRTVHRNGYFVAKTTMSAISPSTGRTLPDRYIEGTCPICGYDGARGDQCDNCGNQLDPIDLINPRSRINGETPVFTESEHFFLDLPALADALGGWLRTRTDWRPNVLRFSLNLLDDLKPRAMTRDIDWGIPVPLDGWRDRPDKKLYVWFDAVIGYLSASIEWARRFGKNGEPDPDAWQRWWHGGDEQARAYYFMGKDNITFHSQIWPAELLAYDGRGEHGGSAGSFGTLNLPTEVVSSEFLTMSGSKFSTSRRTVIYVGDFLREFGPDSLRYFIAAAGPENQDADFTWEEFVRRNNFELANEWGNLVNRSVSMAHKNFGGIPAGTARTDADVELLRASEAAFATVGDLLSRSRFKAASAEAMRVVGLANKYISESEPWKLKDDPERQGTVLHTALQVVDDAKTLLTPFLPHSSQAVFEALGGAGVWAAQPEIRMVTDFDDDVEGVGVPEVVDYPVLTGDYAHEQAVWARRDIEVGRPLSKPTPLFTKLDPGLGETGPEWAPVT</sequence>
<evidence type="ECO:0000259" key="13">
    <source>
        <dbReference type="Pfam" id="PF19303"/>
    </source>
</evidence>
<evidence type="ECO:0000256" key="9">
    <source>
        <dbReference type="ARBA" id="ARBA00023146"/>
    </source>
</evidence>
<keyword evidence="9 11" id="KW-0030">Aminoacyl-tRNA synthetase</keyword>
<evidence type="ECO:0000256" key="10">
    <source>
        <dbReference type="ARBA" id="ARBA00047364"/>
    </source>
</evidence>
<accession>C8X6U2</accession>
<dbReference type="OrthoDB" id="9810191at2"/>
<feature type="binding site" evidence="11">
    <location>
        <position position="144"/>
    </location>
    <ligand>
        <name>Zn(2+)</name>
        <dbReference type="ChEBI" id="CHEBI:29105"/>
    </ligand>
</feature>
<evidence type="ECO:0000256" key="4">
    <source>
        <dbReference type="ARBA" id="ARBA00022490"/>
    </source>
</evidence>
<dbReference type="AlphaFoldDB" id="C8X6U2"/>
<evidence type="ECO:0000256" key="7">
    <source>
        <dbReference type="ARBA" id="ARBA00022840"/>
    </source>
</evidence>
<feature type="domain" description="Methionyl/Leucyl tRNA synthetase" evidence="12">
    <location>
        <begin position="6"/>
        <end position="418"/>
    </location>
</feature>
<dbReference type="GO" id="GO:0046872">
    <property type="term" value="F:metal ion binding"/>
    <property type="evidence" value="ECO:0007669"/>
    <property type="project" value="UniProtKB-KW"/>
</dbReference>
<dbReference type="FunCoup" id="C8X6U2">
    <property type="interactions" value="416"/>
</dbReference>
<dbReference type="EMBL" id="CP001737">
    <property type="protein sequence ID" value="ACV80840.1"/>
    <property type="molecule type" value="Genomic_DNA"/>
</dbReference>
<keyword evidence="5 11" id="KW-0436">Ligase</keyword>
<evidence type="ECO:0000256" key="5">
    <source>
        <dbReference type="ARBA" id="ARBA00022598"/>
    </source>
</evidence>
<comment type="cofactor">
    <cofactor evidence="11">
        <name>Zn(2+)</name>
        <dbReference type="ChEBI" id="CHEBI:29105"/>
    </cofactor>
    <text evidence="11">Binds 1 zinc ion per subunit.</text>
</comment>
<protein>
    <recommendedName>
        <fullName evidence="11">Methionine--tRNA ligase</fullName>
        <ecNumber evidence="11">6.1.1.10</ecNumber>
    </recommendedName>
    <alternativeName>
        <fullName evidence="11">Methionyl-tRNA synthetase</fullName>
        <shortName evidence="11">MetRS</shortName>
    </alternativeName>
</protein>
<dbReference type="HOGENOM" id="CLU_009710_1_2_11"/>
<dbReference type="InterPro" id="IPR009080">
    <property type="entry name" value="tRNAsynth_Ia_anticodon-bd"/>
</dbReference>
<keyword evidence="7 11" id="KW-0067">ATP-binding</keyword>
<dbReference type="Gene3D" id="1.10.730.10">
    <property type="entry name" value="Isoleucyl-tRNA Synthetase, Domain 1"/>
    <property type="match status" value="1"/>
</dbReference>
<keyword evidence="15" id="KW-1185">Reference proteome</keyword>
<evidence type="ECO:0000256" key="2">
    <source>
        <dbReference type="ARBA" id="ARBA00004496"/>
    </source>
</evidence>
<dbReference type="CDD" id="cd00814">
    <property type="entry name" value="MetRS_core"/>
    <property type="match status" value="1"/>
</dbReference>
<evidence type="ECO:0000256" key="3">
    <source>
        <dbReference type="ARBA" id="ARBA00008258"/>
    </source>
</evidence>
<dbReference type="InterPro" id="IPR015413">
    <property type="entry name" value="Methionyl/Leucyl_tRNA_Synth"/>
</dbReference>
<dbReference type="GO" id="GO:0005829">
    <property type="term" value="C:cytosol"/>
    <property type="evidence" value="ECO:0007669"/>
    <property type="project" value="TreeGrafter"/>
</dbReference>
<dbReference type="Pfam" id="PF09334">
    <property type="entry name" value="tRNA-synt_1g"/>
    <property type="match status" value="1"/>
</dbReference>